<gene>
    <name evidence="3" type="ORF">JAO74_17730</name>
</gene>
<evidence type="ECO:0000259" key="2">
    <source>
        <dbReference type="Pfam" id="PF01464"/>
    </source>
</evidence>
<dbReference type="RefSeq" id="WP_199041418.1">
    <property type="nucleotide sequence ID" value="NZ_JAELXS010000017.1"/>
</dbReference>
<dbReference type="Gene3D" id="1.10.530.10">
    <property type="match status" value="1"/>
</dbReference>
<proteinExistence type="inferred from homology"/>
<sequence>MILDVPAITILAQACAPSVHSKTMAAIVMTESGGNELAINVNGARNPRPAANLATAIQTARAYIAAGYSVDLGLAQINSRNLGRLGLTIEQMFVPCANLAASARILSMNYRAAGRAGHAQQALRVAFSMYNTGHPVRGFGNGYVARVERAGAALGNYQRVSIAAGTLNESARVVTTVPSMPILPAERAPRATTVSDPSEGMPAVAPALWNVFALPADRRVVLFQSDPL</sequence>
<comment type="caution">
    <text evidence="3">The sequence shown here is derived from an EMBL/GenBank/DDBJ whole genome shotgun (WGS) entry which is preliminary data.</text>
</comment>
<keyword evidence="4" id="KW-1185">Reference proteome</keyword>
<dbReference type="EMBL" id="JAELXS010000017">
    <property type="protein sequence ID" value="MBJ6123623.1"/>
    <property type="molecule type" value="Genomic_DNA"/>
</dbReference>
<organism evidence="3 4">
    <name type="scientific">Sphingomonas mollis</name>
    <dbReference type="NCBI Taxonomy" id="2795726"/>
    <lineage>
        <taxon>Bacteria</taxon>
        <taxon>Pseudomonadati</taxon>
        <taxon>Pseudomonadota</taxon>
        <taxon>Alphaproteobacteria</taxon>
        <taxon>Sphingomonadales</taxon>
        <taxon>Sphingomonadaceae</taxon>
        <taxon>Sphingomonas</taxon>
    </lineage>
</organism>
<name>A0ABS0XUC3_9SPHN</name>
<dbReference type="Pfam" id="PF01464">
    <property type="entry name" value="SLT"/>
    <property type="match status" value="1"/>
</dbReference>
<dbReference type="InterPro" id="IPR023346">
    <property type="entry name" value="Lysozyme-like_dom_sf"/>
</dbReference>
<evidence type="ECO:0000313" key="4">
    <source>
        <dbReference type="Proteomes" id="UP000640426"/>
    </source>
</evidence>
<comment type="similarity">
    <text evidence="1">Belongs to the virb1 family.</text>
</comment>
<dbReference type="Proteomes" id="UP000640426">
    <property type="component" value="Unassembled WGS sequence"/>
</dbReference>
<reference evidence="4" key="1">
    <citation type="submission" date="2020-12" db="EMBL/GenBank/DDBJ databases">
        <title>Hymenobacter sp.</title>
        <authorList>
            <person name="Kim M.K."/>
        </authorList>
    </citation>
    <scope>NUCLEOTIDE SEQUENCE [LARGE SCALE GENOMIC DNA]</scope>
    <source>
        <strain evidence="4">BT553</strain>
    </source>
</reference>
<evidence type="ECO:0000256" key="1">
    <source>
        <dbReference type="ARBA" id="ARBA00009387"/>
    </source>
</evidence>
<evidence type="ECO:0000313" key="3">
    <source>
        <dbReference type="EMBL" id="MBJ6123623.1"/>
    </source>
</evidence>
<dbReference type="InterPro" id="IPR008258">
    <property type="entry name" value="Transglycosylase_SLT_dom_1"/>
</dbReference>
<protein>
    <submittedName>
        <fullName evidence="3">Lytic transglycosylase domain-containing protein</fullName>
    </submittedName>
</protein>
<dbReference type="SUPFAM" id="SSF53955">
    <property type="entry name" value="Lysozyme-like"/>
    <property type="match status" value="1"/>
</dbReference>
<dbReference type="CDD" id="cd16892">
    <property type="entry name" value="LT_VirB1-like"/>
    <property type="match status" value="1"/>
</dbReference>
<accession>A0ABS0XUC3</accession>
<feature type="domain" description="Transglycosylase SLT" evidence="2">
    <location>
        <begin position="10"/>
        <end position="134"/>
    </location>
</feature>